<sequence>MAVVLSYHGNRESEAALDRALRIAEARGSTLVVVLASKSDEEDPRTTEDAEDRLWRHLGEADVAFEVRHASAREDVAGTVLETARRTAADCIVLGLRPGGSARAVIGPTATRILLDAPCPVVTTTPHAQS</sequence>
<dbReference type="EMBL" id="JBHTEF010000001">
    <property type="protein sequence ID" value="MFC7580306.1"/>
    <property type="molecule type" value="Genomic_DNA"/>
</dbReference>
<evidence type="ECO:0000313" key="2">
    <source>
        <dbReference type="EMBL" id="MFC7580306.1"/>
    </source>
</evidence>
<protein>
    <submittedName>
        <fullName evidence="2">Universal stress protein</fullName>
    </submittedName>
</protein>
<dbReference type="InterPro" id="IPR014729">
    <property type="entry name" value="Rossmann-like_a/b/a_fold"/>
</dbReference>
<keyword evidence="3" id="KW-1185">Reference proteome</keyword>
<organism evidence="2 3">
    <name type="scientific">Schaalia naturae</name>
    <dbReference type="NCBI Taxonomy" id="635203"/>
    <lineage>
        <taxon>Bacteria</taxon>
        <taxon>Bacillati</taxon>
        <taxon>Actinomycetota</taxon>
        <taxon>Actinomycetes</taxon>
        <taxon>Actinomycetales</taxon>
        <taxon>Actinomycetaceae</taxon>
        <taxon>Schaalia</taxon>
    </lineage>
</organism>
<gene>
    <name evidence="2" type="ORF">ACFQWG_03585</name>
</gene>
<dbReference type="Pfam" id="PF00582">
    <property type="entry name" value="Usp"/>
    <property type="match status" value="1"/>
</dbReference>
<dbReference type="Proteomes" id="UP001596527">
    <property type="component" value="Unassembled WGS sequence"/>
</dbReference>
<comment type="caution">
    <text evidence="2">The sequence shown here is derived from an EMBL/GenBank/DDBJ whole genome shotgun (WGS) entry which is preliminary data.</text>
</comment>
<dbReference type="InterPro" id="IPR006016">
    <property type="entry name" value="UspA"/>
</dbReference>
<reference evidence="3" key="1">
    <citation type="journal article" date="2019" name="Int. J. Syst. Evol. Microbiol.">
        <title>The Global Catalogue of Microorganisms (GCM) 10K type strain sequencing project: providing services to taxonomists for standard genome sequencing and annotation.</title>
        <authorList>
            <consortium name="The Broad Institute Genomics Platform"/>
            <consortium name="The Broad Institute Genome Sequencing Center for Infectious Disease"/>
            <person name="Wu L."/>
            <person name="Ma J."/>
        </authorList>
    </citation>
    <scope>NUCLEOTIDE SEQUENCE [LARGE SCALE GENOMIC DNA]</scope>
    <source>
        <strain evidence="3">CCUG 56698</strain>
    </source>
</reference>
<dbReference type="Gene3D" id="3.40.50.620">
    <property type="entry name" value="HUPs"/>
    <property type="match status" value="1"/>
</dbReference>
<evidence type="ECO:0000259" key="1">
    <source>
        <dbReference type="Pfam" id="PF00582"/>
    </source>
</evidence>
<dbReference type="CDD" id="cd00293">
    <property type="entry name" value="USP-like"/>
    <property type="match status" value="1"/>
</dbReference>
<accession>A0ABW2SJJ7</accession>
<dbReference type="SUPFAM" id="SSF52402">
    <property type="entry name" value="Adenine nucleotide alpha hydrolases-like"/>
    <property type="match status" value="1"/>
</dbReference>
<evidence type="ECO:0000313" key="3">
    <source>
        <dbReference type="Proteomes" id="UP001596527"/>
    </source>
</evidence>
<proteinExistence type="predicted"/>
<name>A0ABW2SJJ7_9ACTO</name>
<feature type="domain" description="UspA" evidence="1">
    <location>
        <begin position="7"/>
        <end position="122"/>
    </location>
</feature>
<dbReference type="RefSeq" id="WP_291494893.1">
    <property type="nucleotide sequence ID" value="NZ_JBHTEF010000001.1"/>
</dbReference>